<dbReference type="AlphaFoldDB" id="A0AAV7V0R9"/>
<dbReference type="Proteomes" id="UP001066276">
    <property type="component" value="Chromosome 2_2"/>
</dbReference>
<reference evidence="2" key="1">
    <citation type="journal article" date="2022" name="bioRxiv">
        <title>Sequencing and chromosome-scale assembly of the giantPleurodeles waltlgenome.</title>
        <authorList>
            <person name="Brown T."/>
            <person name="Elewa A."/>
            <person name="Iarovenko S."/>
            <person name="Subramanian E."/>
            <person name="Araus A.J."/>
            <person name="Petzold A."/>
            <person name="Susuki M."/>
            <person name="Suzuki K.-i.T."/>
            <person name="Hayashi T."/>
            <person name="Toyoda A."/>
            <person name="Oliveira C."/>
            <person name="Osipova E."/>
            <person name="Leigh N.D."/>
            <person name="Simon A."/>
            <person name="Yun M.H."/>
        </authorList>
    </citation>
    <scope>NUCLEOTIDE SEQUENCE</scope>
    <source>
        <strain evidence="2">20211129_DDA</strain>
        <tissue evidence="2">Liver</tissue>
    </source>
</reference>
<sequence length="108" mass="11891">MREDADRERGLPGVSVGSARNTREHESALGSLLSRRDSEVEAPHRPAAVTLVSGHLGPEGAERKLGKPGRKWVQSAHMPPDYPEQGNEALDYSVANREKPYFILGRYA</sequence>
<feature type="compositionally biased region" description="Basic and acidic residues" evidence="1">
    <location>
        <begin position="1"/>
        <end position="10"/>
    </location>
</feature>
<dbReference type="EMBL" id="JANPWB010000004">
    <property type="protein sequence ID" value="KAJ1194932.1"/>
    <property type="molecule type" value="Genomic_DNA"/>
</dbReference>
<comment type="caution">
    <text evidence="2">The sequence shown here is derived from an EMBL/GenBank/DDBJ whole genome shotgun (WGS) entry which is preliminary data.</text>
</comment>
<name>A0AAV7V0R9_PLEWA</name>
<gene>
    <name evidence="2" type="ORF">NDU88_004217</name>
</gene>
<keyword evidence="3" id="KW-1185">Reference proteome</keyword>
<evidence type="ECO:0000313" key="3">
    <source>
        <dbReference type="Proteomes" id="UP001066276"/>
    </source>
</evidence>
<accession>A0AAV7V0R9</accession>
<proteinExistence type="predicted"/>
<protein>
    <submittedName>
        <fullName evidence="2">Uncharacterized protein</fullName>
    </submittedName>
</protein>
<feature type="region of interest" description="Disordered" evidence="1">
    <location>
        <begin position="57"/>
        <end position="91"/>
    </location>
</feature>
<organism evidence="2 3">
    <name type="scientific">Pleurodeles waltl</name>
    <name type="common">Iberian ribbed newt</name>
    <dbReference type="NCBI Taxonomy" id="8319"/>
    <lineage>
        <taxon>Eukaryota</taxon>
        <taxon>Metazoa</taxon>
        <taxon>Chordata</taxon>
        <taxon>Craniata</taxon>
        <taxon>Vertebrata</taxon>
        <taxon>Euteleostomi</taxon>
        <taxon>Amphibia</taxon>
        <taxon>Batrachia</taxon>
        <taxon>Caudata</taxon>
        <taxon>Salamandroidea</taxon>
        <taxon>Salamandridae</taxon>
        <taxon>Pleurodelinae</taxon>
        <taxon>Pleurodeles</taxon>
    </lineage>
</organism>
<evidence type="ECO:0000313" key="2">
    <source>
        <dbReference type="EMBL" id="KAJ1194932.1"/>
    </source>
</evidence>
<feature type="region of interest" description="Disordered" evidence="1">
    <location>
        <begin position="1"/>
        <end position="42"/>
    </location>
</feature>
<evidence type="ECO:0000256" key="1">
    <source>
        <dbReference type="SAM" id="MobiDB-lite"/>
    </source>
</evidence>